<evidence type="ECO:0000259" key="3">
    <source>
        <dbReference type="SMART" id="SM00458"/>
    </source>
</evidence>
<name>A0A841IU21_9ACTN</name>
<reference evidence="4 5" key="1">
    <citation type="submission" date="2020-08" db="EMBL/GenBank/DDBJ databases">
        <title>Genomic Encyclopedia of Type Strains, Phase III (KMG-III): the genomes of soil and plant-associated and newly described type strains.</title>
        <authorList>
            <person name="Whitman W."/>
        </authorList>
    </citation>
    <scope>NUCLEOTIDE SEQUENCE [LARGE SCALE GENOMIC DNA]</scope>
    <source>
        <strain evidence="4 5">CECT 8712</strain>
    </source>
</reference>
<feature type="compositionally biased region" description="Acidic residues" evidence="1">
    <location>
        <begin position="71"/>
        <end position="81"/>
    </location>
</feature>
<keyword evidence="5" id="KW-1185">Reference proteome</keyword>
<sequence>MSSRRRAPAPRPSAEGYVPHWPLAAGALALLLIAVIGGYTGGLIFAETAGSGSAEMEVVSDTLVPPPPTEEAVEEPSEEPSEPAHPAGIVPGTAYVLQNVHGGRTMDVAGASTDDGAHVHLWDRHDGENQQWRFVPVEGGFYEIEGVASGKILQVSTDASADPVATLIPRAGASNQHWTVVEAGEGVVRLVNRATGQALTPQDGSPDGGALIVHTKDEGHPHQQWRLLPLG</sequence>
<dbReference type="RefSeq" id="WP_184290095.1">
    <property type="nucleotide sequence ID" value="NZ_JACHJO010000004.1"/>
</dbReference>
<feature type="transmembrane region" description="Helical" evidence="2">
    <location>
        <begin position="21"/>
        <end position="46"/>
    </location>
</feature>
<evidence type="ECO:0000313" key="5">
    <source>
        <dbReference type="Proteomes" id="UP000536604"/>
    </source>
</evidence>
<gene>
    <name evidence="4" type="ORF">FHS13_001690</name>
</gene>
<evidence type="ECO:0000256" key="1">
    <source>
        <dbReference type="SAM" id="MobiDB-lite"/>
    </source>
</evidence>
<protein>
    <recommendedName>
        <fullName evidence="3">Ricin B lectin domain-containing protein</fullName>
    </recommendedName>
</protein>
<feature type="region of interest" description="Disordered" evidence="1">
    <location>
        <begin position="61"/>
        <end position="86"/>
    </location>
</feature>
<dbReference type="Pfam" id="PF14200">
    <property type="entry name" value="RicinB_lectin_2"/>
    <property type="match status" value="2"/>
</dbReference>
<dbReference type="InterPro" id="IPR000772">
    <property type="entry name" value="Ricin_B_lectin"/>
</dbReference>
<dbReference type="AlphaFoldDB" id="A0A841IU21"/>
<dbReference type="SMART" id="SM00458">
    <property type="entry name" value="RICIN"/>
    <property type="match status" value="1"/>
</dbReference>
<dbReference type="PROSITE" id="PS50231">
    <property type="entry name" value="RICIN_B_LECTIN"/>
    <property type="match status" value="1"/>
</dbReference>
<keyword evidence="2" id="KW-0472">Membrane</keyword>
<proteinExistence type="predicted"/>
<dbReference type="Proteomes" id="UP000536604">
    <property type="component" value="Unassembled WGS sequence"/>
</dbReference>
<evidence type="ECO:0000313" key="4">
    <source>
        <dbReference type="EMBL" id="MBB6119741.1"/>
    </source>
</evidence>
<keyword evidence="2" id="KW-1133">Transmembrane helix</keyword>
<dbReference type="SUPFAM" id="SSF50370">
    <property type="entry name" value="Ricin B-like lectins"/>
    <property type="match status" value="1"/>
</dbReference>
<keyword evidence="2" id="KW-0812">Transmembrane</keyword>
<dbReference type="EMBL" id="JACHJO010000004">
    <property type="protein sequence ID" value="MBB6119741.1"/>
    <property type="molecule type" value="Genomic_DNA"/>
</dbReference>
<dbReference type="Gene3D" id="2.80.10.50">
    <property type="match status" value="1"/>
</dbReference>
<dbReference type="CDD" id="cd00161">
    <property type="entry name" value="beta-trefoil_Ricin-like"/>
    <property type="match status" value="1"/>
</dbReference>
<dbReference type="InterPro" id="IPR035992">
    <property type="entry name" value="Ricin_B-like_lectins"/>
</dbReference>
<feature type="domain" description="Ricin B lectin" evidence="3">
    <location>
        <begin position="92"/>
        <end position="228"/>
    </location>
</feature>
<organism evidence="4 5">
    <name type="scientific">Nocardiopsis algeriensis</name>
    <dbReference type="NCBI Taxonomy" id="1478215"/>
    <lineage>
        <taxon>Bacteria</taxon>
        <taxon>Bacillati</taxon>
        <taxon>Actinomycetota</taxon>
        <taxon>Actinomycetes</taxon>
        <taxon>Streptosporangiales</taxon>
        <taxon>Nocardiopsidaceae</taxon>
        <taxon>Nocardiopsis</taxon>
    </lineage>
</organism>
<comment type="caution">
    <text evidence="4">The sequence shown here is derived from an EMBL/GenBank/DDBJ whole genome shotgun (WGS) entry which is preliminary data.</text>
</comment>
<accession>A0A841IU21</accession>
<evidence type="ECO:0000256" key="2">
    <source>
        <dbReference type="SAM" id="Phobius"/>
    </source>
</evidence>